<feature type="compositionally biased region" description="Acidic residues" evidence="1">
    <location>
        <begin position="153"/>
        <end position="169"/>
    </location>
</feature>
<organism evidence="2 3">
    <name type="scientific">Rhizoctonia solani</name>
    <dbReference type="NCBI Taxonomy" id="456999"/>
    <lineage>
        <taxon>Eukaryota</taxon>
        <taxon>Fungi</taxon>
        <taxon>Dikarya</taxon>
        <taxon>Basidiomycota</taxon>
        <taxon>Agaricomycotina</taxon>
        <taxon>Agaricomycetes</taxon>
        <taxon>Cantharellales</taxon>
        <taxon>Ceratobasidiaceae</taxon>
        <taxon>Rhizoctonia</taxon>
    </lineage>
</organism>
<evidence type="ECO:0000313" key="2">
    <source>
        <dbReference type="EMBL" id="KAF8759635.1"/>
    </source>
</evidence>
<protein>
    <submittedName>
        <fullName evidence="2">Zn-finger protein</fullName>
    </submittedName>
</protein>
<proteinExistence type="predicted"/>
<reference evidence="2" key="1">
    <citation type="submission" date="2020-09" db="EMBL/GenBank/DDBJ databases">
        <title>Comparative genome analyses of four rice-infecting Rhizoctonia solani isolates reveal extensive enrichment of homogalacturonan modification genes.</title>
        <authorList>
            <person name="Lee D.-Y."/>
            <person name="Jeon J."/>
            <person name="Kim K.-T."/>
            <person name="Cheong K."/>
            <person name="Song H."/>
            <person name="Choi G."/>
            <person name="Ko J."/>
            <person name="Opiyo S.O."/>
            <person name="Zuo S."/>
            <person name="Madhav S."/>
            <person name="Lee Y.-H."/>
            <person name="Wang G.-L."/>
        </authorList>
    </citation>
    <scope>NUCLEOTIDE SEQUENCE</scope>
    <source>
        <strain evidence="2">AG1-IA B2</strain>
    </source>
</reference>
<name>A0A8H7M4R4_9AGAM</name>
<sequence length="204" mass="23273">MPRFQGMRHFKYGIEPIPKSQWTGNEAKALGRVYLPLIIGSGHTNFTRAARAITDFQMRARLPELTDTDLGDLKNDLRVFHAVKDIFIETEPWKATNHVDATEQMTTYLQRRETWAIAGARMYEAGLLPQSLRDRYELRSRVDYQPRSCGNLVEEENEDEADDADADKDADDREGIVISDAQAPDQDLASCPEDIYSQDPTNKH</sequence>
<dbReference type="AlphaFoldDB" id="A0A8H7M4R4"/>
<comment type="caution">
    <text evidence="2">The sequence shown here is derived from an EMBL/GenBank/DDBJ whole genome shotgun (WGS) entry which is preliminary data.</text>
</comment>
<dbReference type="Proteomes" id="UP000614334">
    <property type="component" value="Unassembled WGS sequence"/>
</dbReference>
<feature type="region of interest" description="Disordered" evidence="1">
    <location>
        <begin position="149"/>
        <end position="204"/>
    </location>
</feature>
<dbReference type="EMBL" id="JACYCF010000002">
    <property type="protein sequence ID" value="KAF8759635.1"/>
    <property type="molecule type" value="Genomic_DNA"/>
</dbReference>
<evidence type="ECO:0000256" key="1">
    <source>
        <dbReference type="SAM" id="MobiDB-lite"/>
    </source>
</evidence>
<evidence type="ECO:0000313" key="3">
    <source>
        <dbReference type="Proteomes" id="UP000614334"/>
    </source>
</evidence>
<accession>A0A8H7M4R4</accession>
<gene>
    <name evidence="2" type="ORF">RHS01_01534</name>
</gene>